<keyword evidence="5" id="KW-1185">Reference proteome</keyword>
<comment type="similarity">
    <text evidence="1 3">Belongs to the enoyl-CoA hydratase/isomerase family.</text>
</comment>
<dbReference type="InterPro" id="IPR029045">
    <property type="entry name" value="ClpP/crotonase-like_dom_sf"/>
</dbReference>
<dbReference type="GO" id="GO:0006635">
    <property type="term" value="P:fatty acid beta-oxidation"/>
    <property type="evidence" value="ECO:0007669"/>
    <property type="project" value="TreeGrafter"/>
</dbReference>
<evidence type="ECO:0000313" key="5">
    <source>
        <dbReference type="Proteomes" id="UP000739565"/>
    </source>
</evidence>
<name>A0A953T3A2_9BURK</name>
<dbReference type="PROSITE" id="PS00166">
    <property type="entry name" value="ENOYL_COA_HYDRATASE"/>
    <property type="match status" value="1"/>
</dbReference>
<reference evidence="4" key="1">
    <citation type="submission" date="2021-07" db="EMBL/GenBank/DDBJ databases">
        <title>New genus and species of the family Alcaligenaceae.</title>
        <authorList>
            <person name="Hahn M.W."/>
        </authorList>
    </citation>
    <scope>NUCLEOTIDE SEQUENCE</scope>
    <source>
        <strain evidence="4">LF4-65</strain>
    </source>
</reference>
<accession>A0A953T3A2</accession>
<dbReference type="Gene3D" id="3.90.226.10">
    <property type="entry name" value="2-enoyl-CoA Hydratase, Chain A, domain 1"/>
    <property type="match status" value="1"/>
</dbReference>
<evidence type="ECO:0000256" key="2">
    <source>
        <dbReference type="ARBA" id="ARBA00023239"/>
    </source>
</evidence>
<evidence type="ECO:0000256" key="1">
    <source>
        <dbReference type="ARBA" id="ARBA00005254"/>
    </source>
</evidence>
<dbReference type="Pfam" id="PF00378">
    <property type="entry name" value="ECH_1"/>
    <property type="match status" value="1"/>
</dbReference>
<dbReference type="InterPro" id="IPR014748">
    <property type="entry name" value="Enoyl-CoA_hydra_C"/>
</dbReference>
<keyword evidence="2" id="KW-0456">Lyase</keyword>
<comment type="caution">
    <text evidence="4">The sequence shown here is derived from an EMBL/GenBank/DDBJ whole genome shotgun (WGS) entry which is preliminary data.</text>
</comment>
<dbReference type="InterPro" id="IPR001753">
    <property type="entry name" value="Enoyl-CoA_hydra/iso"/>
</dbReference>
<evidence type="ECO:0000313" key="4">
    <source>
        <dbReference type="EMBL" id="MBZ1349176.1"/>
    </source>
</evidence>
<dbReference type="CDD" id="cd06558">
    <property type="entry name" value="crotonase-like"/>
    <property type="match status" value="1"/>
</dbReference>
<gene>
    <name evidence="4" type="ORF">KZZ10_00825</name>
</gene>
<dbReference type="EMBL" id="JAHXRI010000001">
    <property type="protein sequence ID" value="MBZ1349176.1"/>
    <property type="molecule type" value="Genomic_DNA"/>
</dbReference>
<dbReference type="NCBIfam" id="NF006699">
    <property type="entry name" value="PRK09245.1"/>
    <property type="match status" value="1"/>
</dbReference>
<dbReference type="GO" id="GO:0016829">
    <property type="term" value="F:lyase activity"/>
    <property type="evidence" value="ECO:0007669"/>
    <property type="project" value="UniProtKB-KW"/>
</dbReference>
<organism evidence="4 5">
    <name type="scientific">Zwartia hollandica</name>
    <dbReference type="NCBI Taxonomy" id="324606"/>
    <lineage>
        <taxon>Bacteria</taxon>
        <taxon>Pseudomonadati</taxon>
        <taxon>Pseudomonadota</taxon>
        <taxon>Betaproteobacteria</taxon>
        <taxon>Burkholderiales</taxon>
        <taxon>Alcaligenaceae</taxon>
        <taxon>Zwartia</taxon>
    </lineage>
</organism>
<proteinExistence type="inferred from homology"/>
<protein>
    <submittedName>
        <fullName evidence="4">Crotonase/enoyl-CoA hydratase family protein</fullName>
    </submittedName>
</protein>
<dbReference type="Proteomes" id="UP000739565">
    <property type="component" value="Unassembled WGS sequence"/>
</dbReference>
<evidence type="ECO:0000256" key="3">
    <source>
        <dbReference type="RuleBase" id="RU003707"/>
    </source>
</evidence>
<dbReference type="RefSeq" id="WP_259659591.1">
    <property type="nucleotide sequence ID" value="NZ_JAHXRI010000001.1"/>
</dbReference>
<dbReference type="InterPro" id="IPR018376">
    <property type="entry name" value="Enoyl-CoA_hyd/isom_CS"/>
</dbReference>
<dbReference type="PANTHER" id="PTHR11941">
    <property type="entry name" value="ENOYL-COA HYDRATASE-RELATED"/>
    <property type="match status" value="1"/>
</dbReference>
<dbReference type="SUPFAM" id="SSF52096">
    <property type="entry name" value="ClpP/crotonase"/>
    <property type="match status" value="1"/>
</dbReference>
<dbReference type="AlphaFoldDB" id="A0A953T3A2"/>
<dbReference type="Gene3D" id="1.10.12.10">
    <property type="entry name" value="Lyase 2-enoyl-coa Hydratase, Chain A, domain 2"/>
    <property type="match status" value="1"/>
</dbReference>
<sequence>MSAVPVKYEQEGGIVILTLNEPDTRNALSPEINDALVEYAAKINKDYSVGCVILTGAGEGFSSGGNVKKMQDRSTASVQKAPVDVRRYYTEGIQRVPVALYNLEAPIIAAVNGAAIGAGCDLATMCDIRIAARSAKFGESFARVGLVSGDGGAWFLPRAVGLSKAFEMTFTGDFIDGEEAARIGLVSKVVDDAALMDEARAMAARIASHPVHAIRASKKLVRDSQHVSLPVSLDMASAYQALVQTTFDHREAITAFAEKRKPKFENR</sequence>
<dbReference type="PANTHER" id="PTHR11941:SF54">
    <property type="entry name" value="ENOYL-COA HYDRATASE, MITOCHONDRIAL"/>
    <property type="match status" value="1"/>
</dbReference>